<dbReference type="EMBL" id="BGZK01000649">
    <property type="protein sequence ID" value="GBP54523.1"/>
    <property type="molecule type" value="Genomic_DNA"/>
</dbReference>
<sequence>MAEYKFGNRKSGYRPARRCAAPHQLPMHTAPPRSCTEPPCCRFYGRADLNGFDASTDWIFEELSANRMKSHTSRRQRDSFNRCSAESKRRTIVGRGRSE</sequence>
<proteinExistence type="predicted"/>
<dbReference type="Proteomes" id="UP000299102">
    <property type="component" value="Unassembled WGS sequence"/>
</dbReference>
<dbReference type="AlphaFoldDB" id="A0A4C1WUF9"/>
<gene>
    <name evidence="2" type="ORF">EVAR_43393_1</name>
</gene>
<name>A0A4C1WUF9_EUMVA</name>
<accession>A0A4C1WUF9</accession>
<comment type="caution">
    <text evidence="2">The sequence shown here is derived from an EMBL/GenBank/DDBJ whole genome shotgun (WGS) entry which is preliminary data.</text>
</comment>
<evidence type="ECO:0000256" key="1">
    <source>
        <dbReference type="SAM" id="MobiDB-lite"/>
    </source>
</evidence>
<evidence type="ECO:0000313" key="2">
    <source>
        <dbReference type="EMBL" id="GBP54523.1"/>
    </source>
</evidence>
<organism evidence="2 3">
    <name type="scientific">Eumeta variegata</name>
    <name type="common">Bagworm moth</name>
    <name type="synonym">Eumeta japonica</name>
    <dbReference type="NCBI Taxonomy" id="151549"/>
    <lineage>
        <taxon>Eukaryota</taxon>
        <taxon>Metazoa</taxon>
        <taxon>Ecdysozoa</taxon>
        <taxon>Arthropoda</taxon>
        <taxon>Hexapoda</taxon>
        <taxon>Insecta</taxon>
        <taxon>Pterygota</taxon>
        <taxon>Neoptera</taxon>
        <taxon>Endopterygota</taxon>
        <taxon>Lepidoptera</taxon>
        <taxon>Glossata</taxon>
        <taxon>Ditrysia</taxon>
        <taxon>Tineoidea</taxon>
        <taxon>Psychidae</taxon>
        <taxon>Oiketicinae</taxon>
        <taxon>Eumeta</taxon>
    </lineage>
</organism>
<feature type="region of interest" description="Disordered" evidence="1">
    <location>
        <begin position="67"/>
        <end position="99"/>
    </location>
</feature>
<feature type="compositionally biased region" description="Basic and acidic residues" evidence="1">
    <location>
        <begin position="75"/>
        <end position="89"/>
    </location>
</feature>
<protein>
    <submittedName>
        <fullName evidence="2">Uncharacterized protein</fullName>
    </submittedName>
</protein>
<evidence type="ECO:0000313" key="3">
    <source>
        <dbReference type="Proteomes" id="UP000299102"/>
    </source>
</evidence>
<reference evidence="2 3" key="1">
    <citation type="journal article" date="2019" name="Commun. Biol.">
        <title>The bagworm genome reveals a unique fibroin gene that provides high tensile strength.</title>
        <authorList>
            <person name="Kono N."/>
            <person name="Nakamura H."/>
            <person name="Ohtoshi R."/>
            <person name="Tomita M."/>
            <person name="Numata K."/>
            <person name="Arakawa K."/>
        </authorList>
    </citation>
    <scope>NUCLEOTIDE SEQUENCE [LARGE SCALE GENOMIC DNA]</scope>
</reference>
<keyword evidence="3" id="KW-1185">Reference proteome</keyword>